<evidence type="ECO:0000256" key="6">
    <source>
        <dbReference type="SAM" id="Phobius"/>
    </source>
</evidence>
<comment type="subcellular location">
    <subcellularLocation>
        <location evidence="1">Membrane</location>
        <topology evidence="1">Multi-pass membrane protein</topology>
    </subcellularLocation>
</comment>
<evidence type="ECO:0000259" key="7">
    <source>
        <dbReference type="Pfam" id="PF01694"/>
    </source>
</evidence>
<feature type="transmembrane region" description="Helical" evidence="6">
    <location>
        <begin position="220"/>
        <end position="243"/>
    </location>
</feature>
<gene>
    <name evidence="8" type="ORF">DUNSADRAFT_2329</name>
</gene>
<reference evidence="8" key="1">
    <citation type="submission" date="2017-08" db="EMBL/GenBank/DDBJ databases">
        <authorList>
            <person name="Polle J.E."/>
            <person name="Barry K."/>
            <person name="Cushman J."/>
            <person name="Schmutz J."/>
            <person name="Tran D."/>
            <person name="Hathwaick L.T."/>
            <person name="Yim W.C."/>
            <person name="Jenkins J."/>
            <person name="Mckie-Krisberg Z.M."/>
            <person name="Prochnik S."/>
            <person name="Lindquist E."/>
            <person name="Dockter R.B."/>
            <person name="Adam C."/>
            <person name="Molina H."/>
            <person name="Bunkerborg J."/>
            <person name="Jin E."/>
            <person name="Buchheim M."/>
            <person name="Magnuson J."/>
        </authorList>
    </citation>
    <scope>NUCLEOTIDE SEQUENCE</scope>
    <source>
        <strain evidence="8">CCAP 19/18</strain>
    </source>
</reference>
<dbReference type="PANTHER" id="PTHR43066:SF5">
    <property type="entry name" value="RHOMBOID-LIKE PROTEIN 11, CHLOROPLASTIC-RELATED"/>
    <property type="match status" value="1"/>
</dbReference>
<accession>A0ABQ7GVR7</accession>
<dbReference type="InterPro" id="IPR022764">
    <property type="entry name" value="Peptidase_S54_rhomboid_dom"/>
</dbReference>
<keyword evidence="5 6" id="KW-0472">Membrane</keyword>
<evidence type="ECO:0000313" key="9">
    <source>
        <dbReference type="Proteomes" id="UP000815325"/>
    </source>
</evidence>
<organism evidence="8 9">
    <name type="scientific">Dunaliella salina</name>
    <name type="common">Green alga</name>
    <name type="synonym">Protococcus salinus</name>
    <dbReference type="NCBI Taxonomy" id="3046"/>
    <lineage>
        <taxon>Eukaryota</taxon>
        <taxon>Viridiplantae</taxon>
        <taxon>Chlorophyta</taxon>
        <taxon>core chlorophytes</taxon>
        <taxon>Chlorophyceae</taxon>
        <taxon>CS clade</taxon>
        <taxon>Chlamydomonadales</taxon>
        <taxon>Dunaliellaceae</taxon>
        <taxon>Dunaliella</taxon>
    </lineage>
</organism>
<dbReference type="Pfam" id="PF01694">
    <property type="entry name" value="Rhomboid"/>
    <property type="match status" value="1"/>
</dbReference>
<keyword evidence="9" id="KW-1185">Reference proteome</keyword>
<evidence type="ECO:0000256" key="3">
    <source>
        <dbReference type="ARBA" id="ARBA00022692"/>
    </source>
</evidence>
<dbReference type="PANTHER" id="PTHR43066">
    <property type="entry name" value="RHOMBOID-RELATED PROTEIN"/>
    <property type="match status" value="1"/>
</dbReference>
<feature type="transmembrane region" description="Helical" evidence="6">
    <location>
        <begin position="128"/>
        <end position="149"/>
    </location>
</feature>
<comment type="caution">
    <text evidence="8">The sequence shown here is derived from an EMBL/GenBank/DDBJ whole genome shotgun (WGS) entry which is preliminary data.</text>
</comment>
<feature type="domain" description="Peptidase S54 rhomboid" evidence="7">
    <location>
        <begin position="90"/>
        <end position="224"/>
    </location>
</feature>
<feature type="transmembrane region" description="Helical" evidence="6">
    <location>
        <begin position="184"/>
        <end position="208"/>
    </location>
</feature>
<evidence type="ECO:0000256" key="4">
    <source>
        <dbReference type="ARBA" id="ARBA00022989"/>
    </source>
</evidence>
<keyword evidence="4 6" id="KW-1133">Transmembrane helix</keyword>
<protein>
    <recommendedName>
        <fullName evidence="7">Peptidase S54 rhomboid domain-containing protein</fullName>
    </recommendedName>
</protein>
<dbReference type="SUPFAM" id="SSF144091">
    <property type="entry name" value="Rhomboid-like"/>
    <property type="match status" value="1"/>
</dbReference>
<sequence length="261" mass="28737">MQLRSPMINAHDSSLFCPVSIPDSLSGQRKEQSDPRPPPPRADWQSPVYAIIAINVLVHLALLAAQSLSSAPTGVTALSLSLHLHPKSFHWWQVLTSGLVHTDWAHLAETSFHTYLWGRLVEQKRGAIGVLVTYVASLCGANVIAWLTLSAKAGKATVASPATWLGLFAVGIFWPRINRKPLELLCLTPLVLMSAVERFRSLAPIILFNGWQMGHLVHPMGALVTASLLEGTFCLLDAARAWLAYIEEQKRKKAREDGRSR</sequence>
<feature type="transmembrane region" description="Helical" evidence="6">
    <location>
        <begin position="161"/>
        <end position="177"/>
    </location>
</feature>
<name>A0ABQ7GVR7_DUNSA</name>
<proteinExistence type="inferred from homology"/>
<dbReference type="Gene3D" id="1.20.1540.10">
    <property type="entry name" value="Rhomboid-like"/>
    <property type="match status" value="1"/>
</dbReference>
<evidence type="ECO:0000313" key="8">
    <source>
        <dbReference type="EMBL" id="KAF5838704.1"/>
    </source>
</evidence>
<keyword evidence="3 6" id="KW-0812">Transmembrane</keyword>
<evidence type="ECO:0000256" key="1">
    <source>
        <dbReference type="ARBA" id="ARBA00004141"/>
    </source>
</evidence>
<comment type="similarity">
    <text evidence="2">Belongs to the peptidase S54 family.</text>
</comment>
<dbReference type="Proteomes" id="UP000815325">
    <property type="component" value="Unassembled WGS sequence"/>
</dbReference>
<evidence type="ECO:0000256" key="2">
    <source>
        <dbReference type="ARBA" id="ARBA00009045"/>
    </source>
</evidence>
<dbReference type="EMBL" id="MU069568">
    <property type="protein sequence ID" value="KAF5838704.1"/>
    <property type="molecule type" value="Genomic_DNA"/>
</dbReference>
<dbReference type="InterPro" id="IPR035952">
    <property type="entry name" value="Rhomboid-like_sf"/>
</dbReference>
<evidence type="ECO:0000256" key="5">
    <source>
        <dbReference type="ARBA" id="ARBA00023136"/>
    </source>
</evidence>